<keyword evidence="2" id="KW-1185">Reference proteome</keyword>
<evidence type="ECO:0008006" key="3">
    <source>
        <dbReference type="Google" id="ProtNLM"/>
    </source>
</evidence>
<reference evidence="1" key="1">
    <citation type="journal article" date="2014" name="Int. J. Syst. Evol. Microbiol.">
        <title>Complete genome sequence of Corynebacterium casei LMG S-19264T (=DSM 44701T), isolated from a smear-ripened cheese.</title>
        <authorList>
            <consortium name="US DOE Joint Genome Institute (JGI-PGF)"/>
            <person name="Walter F."/>
            <person name="Albersmeier A."/>
            <person name="Kalinowski J."/>
            <person name="Ruckert C."/>
        </authorList>
    </citation>
    <scope>NUCLEOTIDE SEQUENCE</scope>
    <source>
        <strain evidence="1">CGMCC 1.3617</strain>
    </source>
</reference>
<dbReference type="RefSeq" id="WP_188970552.1">
    <property type="nucleotide sequence ID" value="NZ_BMKW01000011.1"/>
</dbReference>
<sequence length="393" mass="41137">MILDEVPVLGALGTPPGAAGAVALAGLVRETVAAGVERRVLLFRPSRLAPVRRHGPQFAMLVGAWEGLRRTSRTRVFDLPRGGLVAVEAMPGHHLAETERILAGMLEPQEAAASVSLLRLPDQAAAVLAAVEEALGLLAAVRAAAPPPAGRAPDGDAIAAAERALASADVSAFLRRRKVCRLVPGGGAPEPLREDRRLSLLDVRDALLPGTELGLAPGLARRLRRVLDRRLLAGLARTEELRGIGPLSLALGVDAVTSPDFLRLDALWPAALRGALTVALAAEEAAIDPVGFVFARDLLLARGHRPMLEAAGPGALLAVPPARAGIGRVRLRWSEALPALGTPAAEALRAAFPGERDAVELSGVDRPAAIAWGWEMGITLFQGRLVESRRPTG</sequence>
<evidence type="ECO:0000313" key="2">
    <source>
        <dbReference type="Proteomes" id="UP000661507"/>
    </source>
</evidence>
<comment type="caution">
    <text evidence="1">The sequence shown here is derived from an EMBL/GenBank/DDBJ whole genome shotgun (WGS) entry which is preliminary data.</text>
</comment>
<protein>
    <recommendedName>
        <fullName evidence="3">EAL domain-containing protein</fullName>
    </recommendedName>
</protein>
<gene>
    <name evidence="1" type="ORF">GCM10011320_42730</name>
</gene>
<dbReference type="AlphaFoldDB" id="A0A917KUR4"/>
<reference evidence="1" key="2">
    <citation type="submission" date="2020-09" db="EMBL/GenBank/DDBJ databases">
        <authorList>
            <person name="Sun Q."/>
            <person name="Zhou Y."/>
        </authorList>
    </citation>
    <scope>NUCLEOTIDE SEQUENCE</scope>
    <source>
        <strain evidence="1">CGMCC 1.3617</strain>
    </source>
</reference>
<proteinExistence type="predicted"/>
<dbReference type="EMBL" id="BMKW01000011">
    <property type="protein sequence ID" value="GGJ30741.1"/>
    <property type="molecule type" value="Genomic_DNA"/>
</dbReference>
<name>A0A917KUR4_9PROT</name>
<dbReference type="Proteomes" id="UP000661507">
    <property type="component" value="Unassembled WGS sequence"/>
</dbReference>
<organism evidence="1 2">
    <name type="scientific">Neoroseomonas lacus</name>
    <dbReference type="NCBI Taxonomy" id="287609"/>
    <lineage>
        <taxon>Bacteria</taxon>
        <taxon>Pseudomonadati</taxon>
        <taxon>Pseudomonadota</taxon>
        <taxon>Alphaproteobacteria</taxon>
        <taxon>Acetobacterales</taxon>
        <taxon>Acetobacteraceae</taxon>
        <taxon>Neoroseomonas</taxon>
    </lineage>
</organism>
<accession>A0A917KUR4</accession>
<evidence type="ECO:0000313" key="1">
    <source>
        <dbReference type="EMBL" id="GGJ30741.1"/>
    </source>
</evidence>